<feature type="region of interest" description="Disordered" evidence="1">
    <location>
        <begin position="246"/>
        <end position="269"/>
    </location>
</feature>
<protein>
    <recommendedName>
        <fullName evidence="4">Sulfatase</fullName>
    </recommendedName>
</protein>
<dbReference type="Proteomes" id="UP000255421">
    <property type="component" value="Unassembled WGS sequence"/>
</dbReference>
<comment type="caution">
    <text evidence="2">The sequence shown here is derived from an EMBL/GenBank/DDBJ whole genome shotgun (WGS) entry which is preliminary data.</text>
</comment>
<dbReference type="AlphaFoldDB" id="A0A370IID4"/>
<dbReference type="InterPro" id="IPR017850">
    <property type="entry name" value="Alkaline_phosphatase_core_sf"/>
</dbReference>
<keyword evidence="3" id="KW-1185">Reference proteome</keyword>
<name>A0A370IID4_9EURY</name>
<reference evidence="2 3" key="1">
    <citation type="submission" date="2018-07" db="EMBL/GenBank/DDBJ databases">
        <title>Genome sequence of extremly halophilic archaeon Halopelagius longus strain BC12-B1.</title>
        <authorList>
            <person name="Zhang X."/>
        </authorList>
    </citation>
    <scope>NUCLEOTIDE SEQUENCE [LARGE SCALE GENOMIC DNA]</scope>
    <source>
        <strain evidence="2 3">BC12-B1</strain>
    </source>
</reference>
<evidence type="ECO:0008006" key="4">
    <source>
        <dbReference type="Google" id="ProtNLM"/>
    </source>
</evidence>
<accession>A0A370IID4</accession>
<dbReference type="EMBL" id="QQST01000001">
    <property type="protein sequence ID" value="RDI70456.1"/>
    <property type="molecule type" value="Genomic_DNA"/>
</dbReference>
<gene>
    <name evidence="2" type="ORF">DWB78_01260</name>
</gene>
<organism evidence="2 3">
    <name type="scientific">Halopelagius longus</name>
    <dbReference type="NCBI Taxonomy" id="1236180"/>
    <lineage>
        <taxon>Archaea</taxon>
        <taxon>Methanobacteriati</taxon>
        <taxon>Methanobacteriota</taxon>
        <taxon>Stenosarchaea group</taxon>
        <taxon>Halobacteria</taxon>
        <taxon>Halobacteriales</taxon>
        <taxon>Haloferacaceae</taxon>
    </lineage>
</organism>
<evidence type="ECO:0000313" key="2">
    <source>
        <dbReference type="EMBL" id="RDI70456.1"/>
    </source>
</evidence>
<evidence type="ECO:0000313" key="3">
    <source>
        <dbReference type="Proteomes" id="UP000255421"/>
    </source>
</evidence>
<proteinExistence type="predicted"/>
<dbReference type="RefSeq" id="WP_092535085.1">
    <property type="nucleotide sequence ID" value="NZ_FNKQ01000002.1"/>
</dbReference>
<dbReference type="Gene3D" id="3.40.720.10">
    <property type="entry name" value="Alkaline Phosphatase, subunit A"/>
    <property type="match status" value="1"/>
</dbReference>
<evidence type="ECO:0000256" key="1">
    <source>
        <dbReference type="SAM" id="MobiDB-lite"/>
    </source>
</evidence>
<sequence length="277" mass="32082">MRRLGYEDRGEYIWERDWDVLVLLDACRPDTLSAVCSEYEFVPSDVPTFYSKASSSRIWMEKNFSEEFAAEMSATRYVCGNPYSGKHLDSRDFGQLDEVWRYGWDEEQGGMPARPITDRAVETRRRNPTDRLIVHYMQPHFPSFPDPLGSQLKLETFDDSEEWDSVWDRLEGGQISTERVRRSYRENLRYVLDDVEVLLRSIDADRVVISADHANAFGEWGQFGHPYNSPIAAIRRVPWVTVSASDSGEYEPTTEYEAPSEETTTDVDERLSNLGYL</sequence>
<feature type="compositionally biased region" description="Acidic residues" evidence="1">
    <location>
        <begin position="248"/>
        <end position="266"/>
    </location>
</feature>
<dbReference type="SUPFAM" id="SSF53649">
    <property type="entry name" value="Alkaline phosphatase-like"/>
    <property type="match status" value="1"/>
</dbReference>
<dbReference type="OrthoDB" id="100846at2157"/>